<dbReference type="AlphaFoldDB" id="A0AB74FIC5"/>
<accession>A0AB74FIC5</accession>
<evidence type="ECO:0008006" key="3">
    <source>
        <dbReference type="Google" id="ProtNLM"/>
    </source>
</evidence>
<dbReference type="Proteomes" id="UP000184831">
    <property type="component" value="Unassembled WGS sequence"/>
</dbReference>
<organism evidence="1 2">
    <name type="scientific">Mycobacteroides abscessus subsp. abscessus</name>
    <dbReference type="NCBI Taxonomy" id="1185650"/>
    <lineage>
        <taxon>Bacteria</taxon>
        <taxon>Bacillati</taxon>
        <taxon>Actinomycetota</taxon>
        <taxon>Actinomycetes</taxon>
        <taxon>Mycobacteriales</taxon>
        <taxon>Mycobacteriaceae</taxon>
        <taxon>Mycobacteroides</taxon>
        <taxon>Mycobacteroides abscessus</taxon>
    </lineage>
</organism>
<dbReference type="RefSeq" id="WP_220097135.1">
    <property type="nucleotide sequence ID" value="NZ_FRZN01000001.1"/>
</dbReference>
<protein>
    <recommendedName>
        <fullName evidence="3">DUF4935 domain-containing protein</fullName>
    </recommendedName>
</protein>
<evidence type="ECO:0000313" key="2">
    <source>
        <dbReference type="Proteomes" id="UP000184831"/>
    </source>
</evidence>
<proteinExistence type="predicted"/>
<reference evidence="1 2" key="1">
    <citation type="submission" date="2016-11" db="EMBL/GenBank/DDBJ databases">
        <authorList>
            <consortium name="Pathogen Informatics"/>
        </authorList>
    </citation>
    <scope>NUCLEOTIDE SEQUENCE [LARGE SCALE GENOMIC DNA]</scope>
    <source>
        <strain evidence="1 2">696</strain>
    </source>
</reference>
<name>A0AB74FIC5_9MYCO</name>
<evidence type="ECO:0000313" key="1">
    <source>
        <dbReference type="EMBL" id="SIN25059.1"/>
    </source>
</evidence>
<comment type="caution">
    <text evidence="1">The sequence shown here is derived from an EMBL/GenBank/DDBJ whole genome shotgun (WGS) entry which is preliminary data.</text>
</comment>
<dbReference type="EMBL" id="FSQE01000007">
    <property type="protein sequence ID" value="SIN25059.1"/>
    <property type="molecule type" value="Genomic_DNA"/>
</dbReference>
<sequence>MGRVGEIGKEQLPFARRSDKIGIVELADSPFEHAVAVVLDTSYFDSGHFHVEKVTQFAKGLAHRGVQLWIPQQVVLEWAVHTMGLLSDLRRAQTRLRNAGLLRWFGDDNLGRDAAEVAAGLQQRCERIPNVVVLPMNGAAAVAAVRDQILGTGPGRVEKGIRTGAVDSSWVRDALVHLDGDHRKIIFLTKNGADVRAAGRALGLEIRCWTGRLNSLFGNVFPITPIADGDQVTVLKTICTVLQLTLIGSSLGNSRNHAAPPVWFETDNIDPGDDIHPRIQEHIEQLVDPYVQIDPPIKIIDVRDIEVDNNGENTRTVRFAVRLLTDLRVDGRVIDDDGSLITLYDTDIMEDRLLRVPLAAELTDDGLTILTQTESASSQAAEQRFDDGYDAYVWLYTEEICRWEHITVHPLSEQTEGFSAPSSFQLRGPTGRTVIASLDEQFSLIQEWTLRFEGLNVSISGRFDPGGRMWLGPDVYLYRDDPVYHRRPYGLKSEGQSADLNTDEPYTALAVVWSFLLDTSAGLGR</sequence>
<gene>
    <name evidence="1" type="ORF">SAMEA2152244_03626</name>
</gene>